<accession>A0ABT6LVU2</accession>
<dbReference type="PANTHER" id="PTHR43130">
    <property type="entry name" value="ARAC-FAMILY TRANSCRIPTIONAL REGULATOR"/>
    <property type="match status" value="1"/>
</dbReference>
<dbReference type="Proteomes" id="UP001160499">
    <property type="component" value="Unassembled WGS sequence"/>
</dbReference>
<evidence type="ECO:0000259" key="1">
    <source>
        <dbReference type="Pfam" id="PF01965"/>
    </source>
</evidence>
<comment type="caution">
    <text evidence="2">The sequence shown here is derived from an EMBL/GenBank/DDBJ whole genome shotgun (WGS) entry which is preliminary data.</text>
</comment>
<gene>
    <name evidence="2" type="ORF">M2283_007772</name>
</gene>
<reference evidence="2 3" key="1">
    <citation type="submission" date="2023-04" db="EMBL/GenBank/DDBJ databases">
        <title>Forest soil microbial communities from Buena Vista Peninsula, Colon Province, Panama.</title>
        <authorList>
            <person name="Bouskill N."/>
        </authorList>
    </citation>
    <scope>NUCLEOTIDE SEQUENCE [LARGE SCALE GENOMIC DNA]</scope>
    <source>
        <strain evidence="2 3">GGS1</strain>
    </source>
</reference>
<dbReference type="EMBL" id="JARXVH010000016">
    <property type="protein sequence ID" value="MDH6220432.1"/>
    <property type="molecule type" value="Genomic_DNA"/>
</dbReference>
<evidence type="ECO:0000313" key="2">
    <source>
        <dbReference type="EMBL" id="MDH6220432.1"/>
    </source>
</evidence>
<protein>
    <submittedName>
        <fullName evidence="2">Transcriptional regulator GlxA family with amidase domain</fullName>
    </submittedName>
</protein>
<keyword evidence="3" id="KW-1185">Reference proteome</keyword>
<dbReference type="PANTHER" id="PTHR43130:SF3">
    <property type="entry name" value="HTH-TYPE TRANSCRIPTIONAL REGULATOR RV1931C"/>
    <property type="match status" value="1"/>
</dbReference>
<evidence type="ECO:0000313" key="3">
    <source>
        <dbReference type="Proteomes" id="UP001160499"/>
    </source>
</evidence>
<dbReference type="RefSeq" id="WP_348538955.1">
    <property type="nucleotide sequence ID" value="NZ_JARXVH010000016.1"/>
</dbReference>
<name>A0ABT6LVU2_9ACTN</name>
<dbReference type="SUPFAM" id="SSF52317">
    <property type="entry name" value="Class I glutamine amidotransferase-like"/>
    <property type="match status" value="1"/>
</dbReference>
<feature type="domain" description="DJ-1/PfpI" evidence="1">
    <location>
        <begin position="21"/>
        <end position="158"/>
    </location>
</feature>
<sequence>MAAVSDHISGRNDTVDSVPAKQVAVVVYDGVFDSGLAAILDVLDNANALGGQIHESSPTWKVTLVGPEPQVRTGAGFLVAPEPLEHARTADLLVVPALAGSDPAALLDHVGGDASRAVRDLIAETRARGTTIASACAGTFLLAEAGVLDGLRATTTWWLSPVFRSRFPSMPANSG</sequence>
<dbReference type="InterPro" id="IPR052158">
    <property type="entry name" value="INH-QAR"/>
</dbReference>
<organism evidence="2 3">
    <name type="scientific">Streptomyces pseudovenezuelae</name>
    <dbReference type="NCBI Taxonomy" id="67350"/>
    <lineage>
        <taxon>Bacteria</taxon>
        <taxon>Bacillati</taxon>
        <taxon>Actinomycetota</taxon>
        <taxon>Actinomycetes</taxon>
        <taxon>Kitasatosporales</taxon>
        <taxon>Streptomycetaceae</taxon>
        <taxon>Streptomyces</taxon>
        <taxon>Streptomyces aurantiacus group</taxon>
    </lineage>
</organism>
<dbReference type="InterPro" id="IPR029062">
    <property type="entry name" value="Class_I_gatase-like"/>
</dbReference>
<dbReference type="Gene3D" id="3.40.50.880">
    <property type="match status" value="1"/>
</dbReference>
<dbReference type="Pfam" id="PF01965">
    <property type="entry name" value="DJ-1_PfpI"/>
    <property type="match status" value="1"/>
</dbReference>
<dbReference type="InterPro" id="IPR002818">
    <property type="entry name" value="DJ-1/PfpI"/>
</dbReference>
<proteinExistence type="predicted"/>